<dbReference type="Pfam" id="PF05183">
    <property type="entry name" value="RdRP"/>
    <property type="match status" value="1"/>
</dbReference>
<feature type="region of interest" description="Disordered" evidence="1">
    <location>
        <begin position="2240"/>
        <end position="2282"/>
    </location>
</feature>
<accession>C3ZIQ3</accession>
<feature type="region of interest" description="Disordered" evidence="1">
    <location>
        <begin position="2061"/>
        <end position="2085"/>
    </location>
</feature>
<organism>
    <name type="scientific">Branchiostoma floridae</name>
    <name type="common">Florida lancelet</name>
    <name type="synonym">Amphioxus</name>
    <dbReference type="NCBI Taxonomy" id="7739"/>
    <lineage>
        <taxon>Eukaryota</taxon>
        <taxon>Metazoa</taxon>
        <taxon>Chordata</taxon>
        <taxon>Cephalochordata</taxon>
        <taxon>Leptocardii</taxon>
        <taxon>Amphioxiformes</taxon>
        <taxon>Branchiostomatidae</taxon>
        <taxon>Branchiostoma</taxon>
    </lineage>
</organism>
<feature type="domain" description="RDRP core" evidence="2">
    <location>
        <begin position="110"/>
        <end position="597"/>
    </location>
</feature>
<evidence type="ECO:0000259" key="3">
    <source>
        <dbReference type="Pfam" id="PF13086"/>
    </source>
</evidence>
<feature type="domain" description="DNA2/NAM7 helicase helicase" evidence="3">
    <location>
        <begin position="1455"/>
        <end position="1525"/>
    </location>
</feature>
<reference evidence="4" key="1">
    <citation type="journal article" date="2008" name="Nature">
        <title>The amphioxus genome and the evolution of the chordate karyotype.</title>
        <authorList>
            <consortium name="US DOE Joint Genome Institute (JGI-PGF)"/>
            <person name="Putnam N.H."/>
            <person name="Butts T."/>
            <person name="Ferrier D.E.K."/>
            <person name="Furlong R.F."/>
            <person name="Hellsten U."/>
            <person name="Kawashima T."/>
            <person name="Robinson-Rechavi M."/>
            <person name="Shoguchi E."/>
            <person name="Terry A."/>
            <person name="Yu J.-K."/>
            <person name="Benito-Gutierrez E.L."/>
            <person name="Dubchak I."/>
            <person name="Garcia-Fernandez J."/>
            <person name="Gibson-Brown J.J."/>
            <person name="Grigoriev I.V."/>
            <person name="Horton A.C."/>
            <person name="de Jong P.J."/>
            <person name="Jurka J."/>
            <person name="Kapitonov V.V."/>
            <person name="Kohara Y."/>
            <person name="Kuroki Y."/>
            <person name="Lindquist E."/>
            <person name="Lucas S."/>
            <person name="Osoegawa K."/>
            <person name="Pennacchio L.A."/>
            <person name="Salamov A.A."/>
            <person name="Satou Y."/>
            <person name="Sauka-Spengler T."/>
            <person name="Schmutz J."/>
            <person name="Shin-I T."/>
            <person name="Toyoda A."/>
            <person name="Bronner-Fraser M."/>
            <person name="Fujiyama A."/>
            <person name="Holland L.Z."/>
            <person name="Holland P.W.H."/>
            <person name="Satoh N."/>
            <person name="Rokhsar D.S."/>
        </authorList>
    </citation>
    <scope>NUCLEOTIDE SEQUENCE [LARGE SCALE GENOMIC DNA]</scope>
    <source>
        <strain evidence="4">S238N-H82</strain>
        <tissue evidence="4">Testes</tissue>
    </source>
</reference>
<feature type="compositionally biased region" description="Basic and acidic residues" evidence="1">
    <location>
        <begin position="2070"/>
        <end position="2079"/>
    </location>
</feature>
<name>C3ZIQ3_BRAFL</name>
<feature type="compositionally biased region" description="Basic and acidic residues" evidence="1">
    <location>
        <begin position="2536"/>
        <end position="2554"/>
    </location>
</feature>
<dbReference type="InterPro" id="IPR041677">
    <property type="entry name" value="DNA2/NAM7_AAA_11"/>
</dbReference>
<feature type="compositionally biased region" description="Basic and acidic residues" evidence="1">
    <location>
        <begin position="2829"/>
        <end position="2845"/>
    </location>
</feature>
<feature type="compositionally biased region" description="Low complexity" evidence="1">
    <location>
        <begin position="2555"/>
        <end position="2567"/>
    </location>
</feature>
<evidence type="ECO:0000259" key="2">
    <source>
        <dbReference type="Pfam" id="PF05183"/>
    </source>
</evidence>
<feature type="region of interest" description="Disordered" evidence="1">
    <location>
        <begin position="1259"/>
        <end position="1305"/>
    </location>
</feature>
<dbReference type="SUPFAM" id="SSF48452">
    <property type="entry name" value="TPR-like"/>
    <property type="match status" value="1"/>
</dbReference>
<feature type="region of interest" description="Disordered" evidence="1">
    <location>
        <begin position="3411"/>
        <end position="3431"/>
    </location>
</feature>
<dbReference type="Pfam" id="PF13086">
    <property type="entry name" value="AAA_11"/>
    <property type="match status" value="2"/>
</dbReference>
<dbReference type="Gene3D" id="3.40.50.300">
    <property type="entry name" value="P-loop containing nucleotide triphosphate hydrolases"/>
    <property type="match status" value="1"/>
</dbReference>
<dbReference type="eggNOG" id="KOG1802">
    <property type="taxonomic scope" value="Eukaryota"/>
</dbReference>
<feature type="region of interest" description="Disordered" evidence="1">
    <location>
        <begin position="2536"/>
        <end position="2571"/>
    </location>
</feature>
<dbReference type="EMBL" id="GG666628">
    <property type="protein sequence ID" value="EEN47588.1"/>
    <property type="molecule type" value="Genomic_DNA"/>
</dbReference>
<evidence type="ECO:0000256" key="1">
    <source>
        <dbReference type="SAM" id="MobiDB-lite"/>
    </source>
</evidence>
<feature type="region of interest" description="Disordered" evidence="1">
    <location>
        <begin position="2821"/>
        <end position="2854"/>
    </location>
</feature>
<evidence type="ECO:0000313" key="4">
    <source>
        <dbReference type="EMBL" id="EEN47588.1"/>
    </source>
</evidence>
<dbReference type="InterPro" id="IPR039586">
    <property type="entry name" value="CFAP46"/>
</dbReference>
<dbReference type="InParanoid" id="C3ZIQ3"/>
<dbReference type="GO" id="GO:0035082">
    <property type="term" value="P:axoneme assembly"/>
    <property type="evidence" value="ECO:0007669"/>
    <property type="project" value="InterPro"/>
</dbReference>
<sequence>MASTDSRTLTGFLENPDTEEGVRVEQKELVYKQKRSMPQERHQKVSIKVVYIRRKKDREDVRGKKLTTDDFFVETDYSDAKMCSLFREHDVGHFVVLHFDLSTPPHVVSAVLRSGFKVTVGKGQRRHYVFFGHSASQLRERTCILYDQGVLGPWERLVNGFGEFEAIKNPSKRAARIGLLLSTATKCLELDEKEIDHTSDIERDGFTFTDGCGFISVACARKIMQDKDISERYRHQDPPVPSVIQFRMKGCKGVVMTDPSLPNGVCIRPSQEKFKWKLPPPHVFGVCDDGISQPYAFGQLNKQYIMMLSALGIKDEVFLSKQETYFKELDCLETDKEVAFRHLCARGYIGLAERLFSREGGPDNETLEILRGFRSRVRRPPKANKLHKLLNTKPEPARALKIPIEKSRNVFGVCDPSGTLEPGQCFFQATVRGKMQVFADTKVAVVKCPCYHPGDFRVLQCVNVEDCRHLVDCVVFPVQGERPHADEIAGSDLDGDKFFVCWDPDLVPECEEAPLSYPGGEAAKKERVSIGDLISVFANYNSRTVSRLNELFNRWADVKGVTSSECRKIAKLFSTAVDTAKTGKGVDIPPRLLKPPDAQEKRYVWQKMLERANLYLADSVAADSDLTVRVFEEADITDLLNNKDINVSEYQLFRFLYKWCESNGRLQDLQRYVGQIDFTRFTPSQKVRVAVDCPELPMEYVSNAFYRSKILTENDIERMDIMSPNQWSLFYRESDEDISWPTVRSVLTSETPKLLIFEFCLAGTVLVMGLCLPGPLVMEDVITTDQSSGRPTVVFFSDHSGGGMEMVDLQDGHRNDDYLLELDSEHLQIYNVRRPRTFVWLRWSDEAVRMSVALDRFPGERRDRSVKLQKEEVQSVEVFYQVTRMQCGPSIYTERRQREGLSEEPPQAAPEGTDVAGTAFNLNIGSPREFPELGVELDEDISEEAERLRKFESMCEAICEDGEAGTLSSDSLNQIIHRFGQLPEAALRLESLMWKYRDQVNHRPEAEERYFHLLINIVFMTSYMCVQPAASTDTESTLMRIRRFCKTLQRDGVVFGLDRLRQLFIHLQYAGVHCANSLLDMIRDGVLPINPADFVPGHVDYYLHWSALCTMEVREEVCSSRSRALRAREDEISVIRVEEDDGRYFIADWEKNELPLSVGDQLQITALPMSQASPEVIVTEVKIDRTEVELKVLWNNGEAQHQCITPGQFAAVHIGNCISHRRVMAALDCLCVKADSDTPSNLMCERVISSFGGNVDGLAATFEQGGDEDRMRDDGIQSDAEAPPKAPGTTDATSTGPTNDEDLHTDAPLEHQRTEAAFGGSDFDAATGMRPKKRWFTKSMMNSSQEKAVQAASSSEITLIQGPPGTGKTKAAAEVIIRWQGQSDNKILAVAETNEGVDNIIQKLLDRNVPQEQILRVGQPEKVRYGLRHLTLDKRYDDKYGSGESRGGRKKPQGIKAILSKANIICTTCIGAGSQVLQQMTFRCVLVDEAAQATEPAVLCALSHGCQQVCLIGDDQQLPPLVQSEDAQELKISLFERYHFLVYNASVLYWQMCRPFLKPNHRQHLAKSLHQVVRALDEIDDKDYEWRAQLMIALIECLMDSNKPKDAENISNLAATFTRQNVPSLFKDVFRLQIKHKLGEPGKALRDLLKVTASGDLAVYYKICKLKTGLESGEPHPNLHRELFKILRQILQQEDDMQSHASSYSGGRKSQTLSDKEREKEISANPPSVEERPPLLLELGRLCLDHSFPDLATQCVDGIMACPVKDEATMLQTEFMNCDLMVKNLKNKMESYTKSAVEVRVLAIKRLMQALQNAVRYGDPNVLQAGCVTQWNMCLPLLQLNLRQHVRKPLTMVAEALEDIDSLLILLRCQVHTELAKCEEDQEQIEVAMDHLRKAILLDDSGQYRERLETMLHRLQLRIQLYKTPERQEDQAAMIIEQARKSSESGTVRMKRSLLVRAGQALAPDAFLLVLDSESETKAAGGGKGVETVITQLAAKARQFEKSVKKAAGHLKRLGDENDRERAQLWADLAKTARKQEVWDVCRVACRFCLLYDDGRWKPSPGEVTINESPSKEEKKGPDDAPEGPVVVESTTVLYDRDLVRMLAEVHFINSEGVQLNNQPIPPVDKSKHPKGYVPKKPEEDPDWLYYCDWIKSLSAAATSGFLRAAELGVELQESWVVCSSAAYLWNYNNHLLTENRHRELVEPFASVVEALKKVGHAGEAVLLTQVCNALAYGLIQPWIPPPPPKEPTPPTRLTTDKASSPSKKASQKSAKTPAKTPSKAVAVDQEGMTDIKKALEVCDFALDVTSGSIADDVVPISIRHMLIITWVRVKQMMSQQIKNLGVEDEGNDGQRPMTRCLVALEMTSLNGNGLMDFNVIKLDELSGMVDECVWTEGLVELQVWTRLAEHAHGVHNHQLVMKCAGKALEFDGKRKMEKKLGSHGTMVESEMLSYSSDILGMSLVENMAGNNAIRRSALEAFLNAARYAGKAGNYTLVIIAARHYWNTSLKLIPSPMERELLRDPLLVILKALADTYREKAKPDKEEKVEEKEPDESKTAPAPTPVSTTPSFGDPSEDLTLRASMYGVVFQSYADRGQWEEGLKDESEAYVALMWHRVAKNSKEPMEQLAAYQQAIVALQTPSSEWQKIDYLIEFAEWLFTNGFPKQDAQDMLDWAADILLNMQFGPQFKPEETAGRSSAKRRGKGKGKQSPPATAKPKPPPQPQPPAKKKEEDEEDGPDRYIPVSRPSQIGVEVTNSSLLFADLWQTRQLEALLRIHVMLAKVAGKTSPNFKDFAVMAYRYCMRIWEASLQSVPHVIKEMARLATTSQSERPASRGKGDKKETPAKTDKPKKKGPVEAIPATLEDWASYDVPEEVREAFKHDNTGAGVNKTTITKPTLTLHYMETLADQLRELGYNHLALPILTLAEVIGADVLGSKAMSSLWHTRLLETCLEMNLLPAAGFHEQQAGPAIAEEDQAVSREEIAKWHEQQEQVRREELRLQQSQEALGKFVPKTTTSKEDSQETAPPWTVSGVSLREVWTDKAEVLLRLGYYQGARTLLGEAHKAAKTFGDQCTEVRTLKNLARLSILEANLGQAVTLLQEAQALGGDEEFWFQTVLDMADAVMREVDSDTKAKKAKSILLHAITVYKEVLESRSTKADQFGYFVASFEAKLATIQLEEALDTDTNAMQDEPVDMKEVLRLFQGCAERLLTAGYPRRAAEVMQQHAGALRQLARAATIPEQLHSCLLEGRRILGHAVSLMEELLQDVQTLAPLHETQNMSLPLQREVAGLKVKYAELLGEIFEAVAREDRNRTIIEARKGSLQRMVEDYIRSTPDPHGVEKEWGAVIATLPQSAIVQLTAAHSLARGYTPLRAKSLYLTGRVLSVLSAHLNPDHPSQQWELQYLDLNAVLPDSTGRIPEEEQGEGEVGTEPPMSDRQQAKYTQQARQLKAGWQQHQSVLAQASEVLVQCLKLSLQHKYTDIAGAAALELLECLGQYDPASASQYLALFQVQSSLTVIGS</sequence>
<dbReference type="GO" id="GO:0004386">
    <property type="term" value="F:helicase activity"/>
    <property type="evidence" value="ECO:0007669"/>
    <property type="project" value="InterPro"/>
</dbReference>
<feature type="compositionally biased region" description="Pro residues" evidence="1">
    <location>
        <begin position="2240"/>
        <end position="2251"/>
    </location>
</feature>
<feature type="region of interest" description="Disordered" evidence="1">
    <location>
        <begin position="2685"/>
        <end position="2745"/>
    </location>
</feature>
<dbReference type="SMR" id="C3ZIQ3"/>
<dbReference type="GO" id="GO:0003968">
    <property type="term" value="F:RNA-directed RNA polymerase activity"/>
    <property type="evidence" value="ECO:0007669"/>
    <property type="project" value="InterPro"/>
</dbReference>
<feature type="compositionally biased region" description="Basic residues" evidence="1">
    <location>
        <begin position="2695"/>
        <end position="2704"/>
    </location>
</feature>
<dbReference type="PANTHER" id="PTHR15977">
    <property type="entry name" value="CILIA- AND FLAGELLA-ASSOCIATED PROTEIN 46"/>
    <property type="match status" value="1"/>
</dbReference>
<dbReference type="STRING" id="7739.C3ZIQ3"/>
<protein>
    <submittedName>
        <fullName evidence="4">Uncharacterized protein</fullName>
    </submittedName>
</protein>
<dbReference type="SUPFAM" id="SSF52540">
    <property type="entry name" value="P-loop containing nucleoside triphosphate hydrolases"/>
    <property type="match status" value="1"/>
</dbReference>
<dbReference type="eggNOG" id="KOG0988">
    <property type="taxonomic scope" value="Eukaryota"/>
</dbReference>
<dbReference type="InterPro" id="IPR011990">
    <property type="entry name" value="TPR-like_helical_dom_sf"/>
</dbReference>
<feature type="region of interest" description="Disordered" evidence="1">
    <location>
        <begin position="1697"/>
        <end position="1731"/>
    </location>
</feature>
<gene>
    <name evidence="4" type="ORF">BRAFLDRAFT_105111</name>
</gene>
<dbReference type="GO" id="GO:0060294">
    <property type="term" value="P:cilium movement involved in cell motility"/>
    <property type="evidence" value="ECO:0007669"/>
    <property type="project" value="InterPro"/>
</dbReference>
<dbReference type="InterPro" id="IPR057596">
    <property type="entry name" value="RDRP_core"/>
</dbReference>
<dbReference type="InterPro" id="IPR027417">
    <property type="entry name" value="P-loop_NTPase"/>
</dbReference>
<feature type="compositionally biased region" description="Pro residues" evidence="1">
    <location>
        <begin position="2714"/>
        <end position="2723"/>
    </location>
</feature>
<proteinExistence type="predicted"/>
<feature type="domain" description="DNA2/NAM7 helicase helicase" evidence="3">
    <location>
        <begin position="1341"/>
        <end position="1442"/>
    </location>
</feature>
<feature type="compositionally biased region" description="Polar residues" evidence="1">
    <location>
        <begin position="1699"/>
        <end position="1713"/>
    </location>
</feature>
<dbReference type="PANTHER" id="PTHR15977:SF15">
    <property type="entry name" value="CILIA- AND FLAGELLA-ASSOCIATED PROTEIN 46"/>
    <property type="match status" value="1"/>
</dbReference>
<feature type="compositionally biased region" description="Low complexity" evidence="1">
    <location>
        <begin position="2252"/>
        <end position="2277"/>
    </location>
</feature>